<accession>A0A4Z2HM91</accession>
<comment type="caution">
    <text evidence="1">The sequence shown here is derived from an EMBL/GenBank/DDBJ whole genome shotgun (WGS) entry which is preliminary data.</text>
</comment>
<organism evidence="1 2">
    <name type="scientific">Liparis tanakae</name>
    <name type="common">Tanaka's snailfish</name>
    <dbReference type="NCBI Taxonomy" id="230148"/>
    <lineage>
        <taxon>Eukaryota</taxon>
        <taxon>Metazoa</taxon>
        <taxon>Chordata</taxon>
        <taxon>Craniata</taxon>
        <taxon>Vertebrata</taxon>
        <taxon>Euteleostomi</taxon>
        <taxon>Actinopterygii</taxon>
        <taxon>Neopterygii</taxon>
        <taxon>Teleostei</taxon>
        <taxon>Neoteleostei</taxon>
        <taxon>Acanthomorphata</taxon>
        <taxon>Eupercaria</taxon>
        <taxon>Perciformes</taxon>
        <taxon>Cottioidei</taxon>
        <taxon>Cottales</taxon>
        <taxon>Liparidae</taxon>
        <taxon>Liparis</taxon>
    </lineage>
</organism>
<name>A0A4Z2HM91_9TELE</name>
<protein>
    <submittedName>
        <fullName evidence="1">Uncharacterized protein</fullName>
    </submittedName>
</protein>
<dbReference type="Proteomes" id="UP000314294">
    <property type="component" value="Unassembled WGS sequence"/>
</dbReference>
<gene>
    <name evidence="1" type="ORF">EYF80_023185</name>
</gene>
<keyword evidence="2" id="KW-1185">Reference proteome</keyword>
<sequence length="110" mass="11986">MQPIKLLLLEAAPDGEGGSNYSQVQHPIKWIVDPARPSSSNMRARNQTKIMLGLHRDLGNTLLPPQHVPPAHDCERLATLRFIASDLATLAASAEGSLLGLYLSHRPEDS</sequence>
<dbReference type="AlphaFoldDB" id="A0A4Z2HM91"/>
<proteinExistence type="predicted"/>
<reference evidence="1 2" key="1">
    <citation type="submission" date="2019-03" db="EMBL/GenBank/DDBJ databases">
        <title>First draft genome of Liparis tanakae, snailfish: a comprehensive survey of snailfish specific genes.</title>
        <authorList>
            <person name="Kim W."/>
            <person name="Song I."/>
            <person name="Jeong J.-H."/>
            <person name="Kim D."/>
            <person name="Kim S."/>
            <person name="Ryu S."/>
            <person name="Song J.Y."/>
            <person name="Lee S.K."/>
        </authorList>
    </citation>
    <scope>NUCLEOTIDE SEQUENCE [LARGE SCALE GENOMIC DNA]</scope>
    <source>
        <tissue evidence="1">Muscle</tissue>
    </source>
</reference>
<dbReference type="EMBL" id="SRLO01000216">
    <property type="protein sequence ID" value="TNN66651.1"/>
    <property type="molecule type" value="Genomic_DNA"/>
</dbReference>
<evidence type="ECO:0000313" key="1">
    <source>
        <dbReference type="EMBL" id="TNN66651.1"/>
    </source>
</evidence>
<evidence type="ECO:0000313" key="2">
    <source>
        <dbReference type="Proteomes" id="UP000314294"/>
    </source>
</evidence>